<comment type="caution">
    <text evidence="1">The sequence shown here is derived from an EMBL/GenBank/DDBJ whole genome shotgun (WGS) entry which is preliminary data.</text>
</comment>
<evidence type="ECO:0000313" key="2">
    <source>
        <dbReference type="Proteomes" id="UP001337681"/>
    </source>
</evidence>
<dbReference type="RefSeq" id="WP_330144960.1">
    <property type="nucleotide sequence ID" value="NZ_JAZDQU010000001.1"/>
</dbReference>
<organism evidence="1 2">
    <name type="scientific">Pedobacter flavus</name>
    <dbReference type="NCBI Taxonomy" id="3113906"/>
    <lineage>
        <taxon>Bacteria</taxon>
        <taxon>Pseudomonadati</taxon>
        <taxon>Bacteroidota</taxon>
        <taxon>Sphingobacteriia</taxon>
        <taxon>Sphingobacteriales</taxon>
        <taxon>Sphingobacteriaceae</taxon>
        <taxon>Pedobacter</taxon>
    </lineage>
</organism>
<dbReference type="EMBL" id="JAZDQU010000001">
    <property type="protein sequence ID" value="MEE1884041.1"/>
    <property type="molecule type" value="Genomic_DNA"/>
</dbReference>
<name>A0ABU7H0J3_9SPHI</name>
<protein>
    <submittedName>
        <fullName evidence="1">Uncharacterized protein</fullName>
    </submittedName>
</protein>
<sequence>MKKFLLIFFCLSILLISCEKDPLTSDFSKKLVLNKELNNYSERSVITNWVNSQVKNHYGKIVDSLKQNLIYDQMSTGKRNNGENILIIPISNSINKKLNLNSENLLNLVIVQNNEGGFKWSMIVSFTTKNQKANNKLRDETLYNIINNKPIIDNGLFKFLDLSGNLLYQLEFKNNKLFSYAYPTTKNEHNFARSVAPEPICIDWYLVTTYFNDDGTVYLETWEYLYTTCDEGSNPGGGNNPIDTEITLNYEYDINQTEFEDEDIQTLLLSRSTVENPNRVITTAPTPVQFKCFISVTLMSVTRSIISATASPVTVYPANETYPHPTWGIITRNITVIGATQHASFTGRTVSASWSCALNYRWSYITAGGPAKTRQNPWFYSTTVLVP</sequence>
<dbReference type="Proteomes" id="UP001337681">
    <property type="component" value="Unassembled WGS sequence"/>
</dbReference>
<keyword evidence="2" id="KW-1185">Reference proteome</keyword>
<reference evidence="1 2" key="1">
    <citation type="submission" date="2024-01" db="EMBL/GenBank/DDBJ databases">
        <title>Pedobacter sp. nov., isolated from oil-contaminated soil.</title>
        <authorList>
            <person name="Le N.T.T."/>
        </authorList>
    </citation>
    <scope>NUCLEOTIDE SEQUENCE [LARGE SCALE GENOMIC DNA]</scope>
    <source>
        <strain evidence="1 2">VNH31</strain>
    </source>
</reference>
<gene>
    <name evidence="1" type="ORF">VRU49_01295</name>
</gene>
<evidence type="ECO:0000313" key="1">
    <source>
        <dbReference type="EMBL" id="MEE1884041.1"/>
    </source>
</evidence>
<dbReference type="PROSITE" id="PS51257">
    <property type="entry name" value="PROKAR_LIPOPROTEIN"/>
    <property type="match status" value="1"/>
</dbReference>
<accession>A0ABU7H0J3</accession>
<proteinExistence type="predicted"/>